<organism evidence="1 2">
    <name type="scientific">Funneliformis mosseae</name>
    <name type="common">Endomycorrhizal fungus</name>
    <name type="synonym">Glomus mosseae</name>
    <dbReference type="NCBI Taxonomy" id="27381"/>
    <lineage>
        <taxon>Eukaryota</taxon>
        <taxon>Fungi</taxon>
        <taxon>Fungi incertae sedis</taxon>
        <taxon>Mucoromycota</taxon>
        <taxon>Glomeromycotina</taxon>
        <taxon>Glomeromycetes</taxon>
        <taxon>Glomerales</taxon>
        <taxon>Glomeraceae</taxon>
        <taxon>Funneliformis</taxon>
    </lineage>
</organism>
<dbReference type="EMBL" id="CAJVPP010000065">
    <property type="protein sequence ID" value="CAG8438977.1"/>
    <property type="molecule type" value="Genomic_DNA"/>
</dbReference>
<protein>
    <submittedName>
        <fullName evidence="1">9914_t:CDS:1</fullName>
    </submittedName>
</protein>
<reference evidence="1" key="1">
    <citation type="submission" date="2021-06" db="EMBL/GenBank/DDBJ databases">
        <authorList>
            <person name="Kallberg Y."/>
            <person name="Tangrot J."/>
            <person name="Rosling A."/>
        </authorList>
    </citation>
    <scope>NUCLEOTIDE SEQUENCE</scope>
    <source>
        <strain evidence="1">87-6 pot B 2015</strain>
    </source>
</reference>
<dbReference type="InterPro" id="IPR029033">
    <property type="entry name" value="His_PPase_superfam"/>
</dbReference>
<dbReference type="Pfam" id="PF00300">
    <property type="entry name" value="His_Phos_1"/>
    <property type="match status" value="1"/>
</dbReference>
<evidence type="ECO:0000313" key="1">
    <source>
        <dbReference type="EMBL" id="CAG8438977.1"/>
    </source>
</evidence>
<dbReference type="InterPro" id="IPR013078">
    <property type="entry name" value="His_Pase_superF_clade-1"/>
</dbReference>
<name>A0A9N8V8Z7_FUNMO</name>
<dbReference type="Gene3D" id="3.40.50.1240">
    <property type="entry name" value="Phosphoglycerate mutase-like"/>
    <property type="match status" value="1"/>
</dbReference>
<dbReference type="CDD" id="cd07067">
    <property type="entry name" value="HP_PGM_like"/>
    <property type="match status" value="1"/>
</dbReference>
<sequence>MTLALYVIRHGERIDHVEPSFLYTSTTPYDPPLTPRGKRQAKQTGTFINTLQQENVSTKRNVEYNITTSPFVRTTETAINIAKGIFESKPESKIKIRIDSSLAEWHNSAYYAQAVPNNIIDKRFEELREKIGKENDEYPFEFDESYTPVSSILPKYPEGIHEVVKRCQNALLEISSPYIQKIKQDRKLNTDVVLILVTHGFCFNIIQEACSKVNSWRDAGYCAVSRAKWIPKEDDEVPDIQITVSNDEADCEKSEIQRKNEEAINVLNAANPNGRWNLDVIVHTDHLKGI</sequence>
<accession>A0A9N8V8Z7</accession>
<keyword evidence="2" id="KW-1185">Reference proteome</keyword>
<dbReference type="Proteomes" id="UP000789375">
    <property type="component" value="Unassembled WGS sequence"/>
</dbReference>
<dbReference type="PANTHER" id="PTHR16469:SF27">
    <property type="entry name" value="UBIQUITIN-ASSOCIATED AND SH3 DOMAIN-CONTAINING BA-RELATED"/>
    <property type="match status" value="1"/>
</dbReference>
<dbReference type="SUPFAM" id="SSF53254">
    <property type="entry name" value="Phosphoglycerate mutase-like"/>
    <property type="match status" value="1"/>
</dbReference>
<dbReference type="InterPro" id="IPR051710">
    <property type="entry name" value="Phosphatase_SH3-domain"/>
</dbReference>
<evidence type="ECO:0000313" key="2">
    <source>
        <dbReference type="Proteomes" id="UP000789375"/>
    </source>
</evidence>
<proteinExistence type="predicted"/>
<dbReference type="AlphaFoldDB" id="A0A9N8V8Z7"/>
<dbReference type="SMART" id="SM00855">
    <property type="entry name" value="PGAM"/>
    <property type="match status" value="1"/>
</dbReference>
<comment type="caution">
    <text evidence="1">The sequence shown here is derived from an EMBL/GenBank/DDBJ whole genome shotgun (WGS) entry which is preliminary data.</text>
</comment>
<gene>
    <name evidence="1" type="ORF">FMOSSE_LOCUS647</name>
</gene>
<dbReference type="PANTHER" id="PTHR16469">
    <property type="entry name" value="UBIQUITIN-ASSOCIATED AND SH3 DOMAIN-CONTAINING BA-RELATED"/>
    <property type="match status" value="1"/>
</dbReference>